<dbReference type="GO" id="GO:0005840">
    <property type="term" value="C:ribosome"/>
    <property type="evidence" value="ECO:0007669"/>
    <property type="project" value="UniProtKB-KW"/>
</dbReference>
<dbReference type="InterPro" id="IPR022803">
    <property type="entry name" value="Ribosomal_uL5_dom_sf"/>
</dbReference>
<dbReference type="GO" id="GO:1990904">
    <property type="term" value="C:ribonucleoprotein complex"/>
    <property type="evidence" value="ECO:0007669"/>
    <property type="project" value="UniProtKB-KW"/>
</dbReference>
<dbReference type="Pfam" id="PF00281">
    <property type="entry name" value="Ribosomal_L5"/>
    <property type="match status" value="1"/>
</dbReference>
<dbReference type="PANTHER" id="PTHR11994">
    <property type="entry name" value="60S RIBOSOMAL PROTEIN L11-RELATED"/>
    <property type="match status" value="1"/>
</dbReference>
<reference evidence="7 8" key="1">
    <citation type="journal article" date="2018" name="Nat. Ecol. Evol.">
        <title>Pezizomycetes genomes reveal the molecular basis of ectomycorrhizal truffle lifestyle.</title>
        <authorList>
            <person name="Murat C."/>
            <person name="Payen T."/>
            <person name="Noel B."/>
            <person name="Kuo A."/>
            <person name="Morin E."/>
            <person name="Chen J."/>
            <person name="Kohler A."/>
            <person name="Krizsan K."/>
            <person name="Balestrini R."/>
            <person name="Da Silva C."/>
            <person name="Montanini B."/>
            <person name="Hainaut M."/>
            <person name="Levati E."/>
            <person name="Barry K.W."/>
            <person name="Belfiori B."/>
            <person name="Cichocki N."/>
            <person name="Clum A."/>
            <person name="Dockter R.B."/>
            <person name="Fauchery L."/>
            <person name="Guy J."/>
            <person name="Iotti M."/>
            <person name="Le Tacon F."/>
            <person name="Lindquist E.A."/>
            <person name="Lipzen A."/>
            <person name="Malagnac F."/>
            <person name="Mello A."/>
            <person name="Molinier V."/>
            <person name="Miyauchi S."/>
            <person name="Poulain J."/>
            <person name="Riccioni C."/>
            <person name="Rubini A."/>
            <person name="Sitrit Y."/>
            <person name="Splivallo R."/>
            <person name="Traeger S."/>
            <person name="Wang M."/>
            <person name="Zifcakova L."/>
            <person name="Wipf D."/>
            <person name="Zambonelli A."/>
            <person name="Paolocci F."/>
            <person name="Nowrousian M."/>
            <person name="Ottonello S."/>
            <person name="Baldrian P."/>
            <person name="Spatafora J.W."/>
            <person name="Henrissat B."/>
            <person name="Nagy L.G."/>
            <person name="Aury J.M."/>
            <person name="Wincker P."/>
            <person name="Grigoriev I.V."/>
            <person name="Bonfante P."/>
            <person name="Martin F.M."/>
        </authorList>
    </citation>
    <scope>NUCLEOTIDE SEQUENCE [LARGE SCALE GENOMIC DNA]</scope>
    <source>
        <strain evidence="7 8">CCBAS932</strain>
    </source>
</reference>
<dbReference type="STRING" id="1392247.A0A3N4L2E3"/>
<dbReference type="Pfam" id="PF00673">
    <property type="entry name" value="Ribosomal_L5_C"/>
    <property type="match status" value="1"/>
</dbReference>
<evidence type="ECO:0000259" key="6">
    <source>
        <dbReference type="Pfam" id="PF00673"/>
    </source>
</evidence>
<keyword evidence="2 7" id="KW-0689">Ribosomal protein</keyword>
<dbReference type="SUPFAM" id="SSF55282">
    <property type="entry name" value="RL5-like"/>
    <property type="match status" value="1"/>
</dbReference>
<keyword evidence="8" id="KW-1185">Reference proteome</keyword>
<feature type="domain" description="Large ribosomal subunit protein uL5 C-terminal" evidence="6">
    <location>
        <begin position="112"/>
        <end position="210"/>
    </location>
</feature>
<name>A0A3N4L2E3_9PEZI</name>
<sequence length="219" mass="24268">MTYVHLPKGYQPRDYSFRHREWDDSSPYHAGRGTRPPPGRTALYPAPRPRTHRNLPKLTGITVHTMVRDALKDSAFLHAAGMVVQSITGARATVHYSKVNIAAFELRAQKACAVTSTVKGPLAYRFMSSLIDVVLPRIKDYDGVSMKSGDSTGNISFGFTPEAVSLFPEIEVNYDMYPSRMVPGLHVTVHTSAKTDRDAKLLLMSMGVPFTTKGKSKKK</sequence>
<organism evidence="7 8">
    <name type="scientific">Morchella conica CCBAS932</name>
    <dbReference type="NCBI Taxonomy" id="1392247"/>
    <lineage>
        <taxon>Eukaryota</taxon>
        <taxon>Fungi</taxon>
        <taxon>Dikarya</taxon>
        <taxon>Ascomycota</taxon>
        <taxon>Pezizomycotina</taxon>
        <taxon>Pezizomycetes</taxon>
        <taxon>Pezizales</taxon>
        <taxon>Morchellaceae</taxon>
        <taxon>Morchella</taxon>
    </lineage>
</organism>
<keyword evidence="3" id="KW-0687">Ribonucleoprotein</keyword>
<dbReference type="InterPro" id="IPR031310">
    <property type="entry name" value="Ribosomal_uL5_N"/>
</dbReference>
<feature type="domain" description="Large ribosomal subunit protein uL5 N-terminal" evidence="5">
    <location>
        <begin position="55"/>
        <end position="107"/>
    </location>
</feature>
<evidence type="ECO:0000256" key="2">
    <source>
        <dbReference type="ARBA" id="ARBA00022980"/>
    </source>
</evidence>
<evidence type="ECO:0000256" key="4">
    <source>
        <dbReference type="SAM" id="MobiDB-lite"/>
    </source>
</evidence>
<dbReference type="AlphaFoldDB" id="A0A3N4L2E3"/>
<evidence type="ECO:0000259" key="5">
    <source>
        <dbReference type="Pfam" id="PF00281"/>
    </source>
</evidence>
<evidence type="ECO:0000313" key="8">
    <source>
        <dbReference type="Proteomes" id="UP000277580"/>
    </source>
</evidence>
<proteinExistence type="inferred from homology"/>
<dbReference type="FunCoup" id="A0A3N4L2E3">
    <property type="interactions" value="604"/>
</dbReference>
<dbReference type="InParanoid" id="A0A3N4L2E3"/>
<gene>
    <name evidence="7" type="ORF">P167DRAFT_203288</name>
</gene>
<evidence type="ECO:0000256" key="1">
    <source>
        <dbReference type="ARBA" id="ARBA00008553"/>
    </source>
</evidence>
<dbReference type="EMBL" id="ML119107">
    <property type="protein sequence ID" value="RPB16994.1"/>
    <property type="molecule type" value="Genomic_DNA"/>
</dbReference>
<dbReference type="GO" id="GO:0006412">
    <property type="term" value="P:translation"/>
    <property type="evidence" value="ECO:0007669"/>
    <property type="project" value="InterPro"/>
</dbReference>
<dbReference type="OrthoDB" id="539541at2759"/>
<dbReference type="Gene3D" id="3.30.1440.10">
    <property type="match status" value="1"/>
</dbReference>
<evidence type="ECO:0000313" key="7">
    <source>
        <dbReference type="EMBL" id="RPB16994.1"/>
    </source>
</evidence>
<evidence type="ECO:0000256" key="3">
    <source>
        <dbReference type="ARBA" id="ARBA00023274"/>
    </source>
</evidence>
<dbReference type="InterPro" id="IPR002132">
    <property type="entry name" value="Ribosomal_uL5"/>
</dbReference>
<comment type="similarity">
    <text evidence="1">Belongs to the universal ribosomal protein uL5 family.</text>
</comment>
<feature type="region of interest" description="Disordered" evidence="4">
    <location>
        <begin position="21"/>
        <end position="54"/>
    </location>
</feature>
<protein>
    <submittedName>
        <fullName evidence="7">Putative 60S ribosomal protein L7, mitochondrial</fullName>
    </submittedName>
</protein>
<dbReference type="Proteomes" id="UP000277580">
    <property type="component" value="Unassembled WGS sequence"/>
</dbReference>
<dbReference type="GO" id="GO:0003735">
    <property type="term" value="F:structural constituent of ribosome"/>
    <property type="evidence" value="ECO:0007669"/>
    <property type="project" value="InterPro"/>
</dbReference>
<dbReference type="InterPro" id="IPR031309">
    <property type="entry name" value="Ribosomal_uL5_C"/>
</dbReference>
<accession>A0A3N4L2E3</accession>